<gene>
    <name evidence="1" type="ORF">AN396_04995</name>
</gene>
<name>A0ACC8XDF1_9FIRM</name>
<dbReference type="EMBL" id="LJDB01000045">
    <property type="protein sequence ID" value="ONI40832.1"/>
    <property type="molecule type" value="Genomic_DNA"/>
</dbReference>
<keyword evidence="2" id="KW-1185">Reference proteome</keyword>
<comment type="caution">
    <text evidence="1">The sequence shown here is derived from an EMBL/GenBank/DDBJ whole genome shotgun (WGS) entry which is preliminary data.</text>
</comment>
<proteinExistence type="predicted"/>
<dbReference type="Proteomes" id="UP000188605">
    <property type="component" value="Unassembled WGS sequence"/>
</dbReference>
<evidence type="ECO:0000313" key="2">
    <source>
        <dbReference type="Proteomes" id="UP000188605"/>
    </source>
</evidence>
<reference evidence="1" key="1">
    <citation type="submission" date="2016-08" db="EMBL/GenBank/DDBJ databases">
        <authorList>
            <person name="Ngugi D.K."/>
            <person name="Miyake S."/>
            <person name="Stingl U."/>
        </authorList>
    </citation>
    <scope>NUCLEOTIDE SEQUENCE</scope>
    <source>
        <strain evidence="1">SCG-B11WGA-EpuloA1</strain>
    </source>
</reference>
<organism evidence="1 2">
    <name type="scientific">Candidatus Epulonipiscium fishelsonii</name>
    <dbReference type="NCBI Taxonomy" id="77094"/>
    <lineage>
        <taxon>Bacteria</taxon>
        <taxon>Bacillati</taxon>
        <taxon>Bacillota</taxon>
        <taxon>Clostridia</taxon>
        <taxon>Lachnospirales</taxon>
        <taxon>Lachnospiraceae</taxon>
        <taxon>Candidatus Epulonipiscium</taxon>
    </lineage>
</organism>
<sequence>MSLVSIAIGSAGYSIPKIINAMLSDENSTIKIIVMNLRLPRVILALIVGASLAVAGALLQSVMGNPLADPGSIGVSAGASTAAITILLVFPHLTASVPIFAFFGAGLACILIFVMAYDNGISAIRIILSGVAVNSVLGAYNSFLQMLNSDDLQNVLGFLNGSLSGRSWNQVYIALAYGSIGLFLGFCCIKTANLLLLGEEMARSLGANVTRSRILLSAISAFLAAATVTVVGMVGFVGLIVPHISRLIIGSDYKVLLPVCTLLGGLVLLVADTVGRVLIQGMEIPVGIVMAMVGGPFFLYMLKKKGKVYGG</sequence>
<accession>A0ACC8XDF1</accession>
<evidence type="ECO:0000313" key="1">
    <source>
        <dbReference type="EMBL" id="ONI40832.1"/>
    </source>
</evidence>
<protein>
    <submittedName>
        <fullName evidence="1">Iron ABC transporter permease</fullName>
    </submittedName>
</protein>